<dbReference type="PROSITE" id="PS00166">
    <property type="entry name" value="ENOYL_COA_HYDRATASE"/>
    <property type="match status" value="1"/>
</dbReference>
<accession>A0ABZ2CJ81</accession>
<sequence>MEFTNLKQKLVKVEMVDQICMLTINHPPVNALNAEVIEELDQAIQRIRGEKGCRALIITGSGDKAFVAGADIKEFTSLDKEKAIQLSKKGQRIFANLAELEIPVLSAIQGYVLGGGLELALSCDIRVADDSAVFGLPEVGLGILPGYGGTQRLTRLIGTGKAKLLILSGEKFNAEEALQLGIIEKLVPKGQALPTVISLAKSIANKAPISVNKAKKAIDAASFLELEKGLELEAEMFGELCETEDKKEGVRAFLEKDRPIFTGK</sequence>
<dbReference type="InterPro" id="IPR014748">
    <property type="entry name" value="Enoyl-CoA_hydra_C"/>
</dbReference>
<evidence type="ECO:0000256" key="1">
    <source>
        <dbReference type="ARBA" id="ARBA00005254"/>
    </source>
</evidence>
<dbReference type="RefSeq" id="WP_338452715.1">
    <property type="nucleotide sequence ID" value="NZ_CP137640.1"/>
</dbReference>
<gene>
    <name evidence="4" type="ORF">R4Z09_13160</name>
</gene>
<dbReference type="CDD" id="cd06558">
    <property type="entry name" value="crotonase-like"/>
    <property type="match status" value="1"/>
</dbReference>
<evidence type="ECO:0000313" key="4">
    <source>
        <dbReference type="EMBL" id="WVX83844.1"/>
    </source>
</evidence>
<dbReference type="SUPFAM" id="SSF52096">
    <property type="entry name" value="ClpP/crotonase"/>
    <property type="match status" value="1"/>
</dbReference>
<dbReference type="PANTHER" id="PTHR11941:SF54">
    <property type="entry name" value="ENOYL-COA HYDRATASE, MITOCHONDRIAL"/>
    <property type="match status" value="1"/>
</dbReference>
<comment type="similarity">
    <text evidence="1 3">Belongs to the enoyl-CoA hydratase/isomerase family.</text>
</comment>
<dbReference type="Pfam" id="PF00378">
    <property type="entry name" value="ECH_1"/>
    <property type="match status" value="1"/>
</dbReference>
<dbReference type="Gene3D" id="3.90.226.10">
    <property type="entry name" value="2-enoyl-CoA Hydratase, Chain A, domain 1"/>
    <property type="match status" value="1"/>
</dbReference>
<dbReference type="Gene3D" id="1.10.12.10">
    <property type="entry name" value="Lyase 2-enoyl-coa Hydratase, Chain A, domain 2"/>
    <property type="match status" value="1"/>
</dbReference>
<dbReference type="EMBL" id="CP137640">
    <property type="protein sequence ID" value="WVX83844.1"/>
    <property type="molecule type" value="Genomic_DNA"/>
</dbReference>
<reference evidence="4 5" key="1">
    <citation type="submission" date="2023-10" db="EMBL/GenBank/DDBJ databases">
        <title>Niallia locisalis sp.nov. isolated from a salt pond sample.</title>
        <authorList>
            <person name="Li X.-J."/>
            <person name="Dong L."/>
        </authorList>
    </citation>
    <scope>NUCLEOTIDE SEQUENCE [LARGE SCALE GENOMIC DNA]</scope>
    <source>
        <strain evidence="4 5">DSM 29761</strain>
    </source>
</reference>
<organism evidence="4 5">
    <name type="scientific">Niallia oryzisoli</name>
    <dbReference type="NCBI Taxonomy" id="1737571"/>
    <lineage>
        <taxon>Bacteria</taxon>
        <taxon>Bacillati</taxon>
        <taxon>Bacillota</taxon>
        <taxon>Bacilli</taxon>
        <taxon>Bacillales</taxon>
        <taxon>Bacillaceae</taxon>
        <taxon>Niallia</taxon>
    </lineage>
</organism>
<evidence type="ECO:0000256" key="2">
    <source>
        <dbReference type="ARBA" id="ARBA00023239"/>
    </source>
</evidence>
<evidence type="ECO:0000313" key="5">
    <source>
        <dbReference type="Proteomes" id="UP001357223"/>
    </source>
</evidence>
<dbReference type="PANTHER" id="PTHR11941">
    <property type="entry name" value="ENOYL-COA HYDRATASE-RELATED"/>
    <property type="match status" value="1"/>
</dbReference>
<protein>
    <submittedName>
        <fullName evidence="4">Enoyl-CoA hydratase-related protein</fullName>
    </submittedName>
</protein>
<proteinExistence type="inferred from homology"/>
<dbReference type="InterPro" id="IPR029045">
    <property type="entry name" value="ClpP/crotonase-like_dom_sf"/>
</dbReference>
<evidence type="ECO:0000256" key="3">
    <source>
        <dbReference type="RuleBase" id="RU003707"/>
    </source>
</evidence>
<dbReference type="Proteomes" id="UP001357223">
    <property type="component" value="Chromosome"/>
</dbReference>
<name>A0ABZ2CJ81_9BACI</name>
<dbReference type="InterPro" id="IPR001753">
    <property type="entry name" value="Enoyl-CoA_hydra/iso"/>
</dbReference>
<keyword evidence="2" id="KW-0456">Lyase</keyword>
<keyword evidence="5" id="KW-1185">Reference proteome</keyword>
<dbReference type="InterPro" id="IPR018376">
    <property type="entry name" value="Enoyl-CoA_hyd/isom_CS"/>
</dbReference>